<dbReference type="Proteomes" id="UP000007264">
    <property type="component" value="Unassembled WGS sequence"/>
</dbReference>
<dbReference type="KEGG" id="csl:COCSUDRAFT_32730"/>
<proteinExistence type="predicted"/>
<evidence type="ECO:0000313" key="3">
    <source>
        <dbReference type="Proteomes" id="UP000007264"/>
    </source>
</evidence>
<dbReference type="GeneID" id="17042958"/>
<organism evidence="2 3">
    <name type="scientific">Coccomyxa subellipsoidea (strain C-169)</name>
    <name type="common">Green microalga</name>
    <dbReference type="NCBI Taxonomy" id="574566"/>
    <lineage>
        <taxon>Eukaryota</taxon>
        <taxon>Viridiplantae</taxon>
        <taxon>Chlorophyta</taxon>
        <taxon>core chlorophytes</taxon>
        <taxon>Trebouxiophyceae</taxon>
        <taxon>Trebouxiophyceae incertae sedis</taxon>
        <taxon>Coccomyxaceae</taxon>
        <taxon>Coccomyxa</taxon>
        <taxon>Coccomyxa subellipsoidea</taxon>
    </lineage>
</organism>
<comment type="caution">
    <text evidence="2">The sequence shown here is derived from an EMBL/GenBank/DDBJ whole genome shotgun (WGS) entry which is preliminary data.</text>
</comment>
<dbReference type="RefSeq" id="XP_005649014.1">
    <property type="nucleotide sequence ID" value="XM_005648957.1"/>
</dbReference>
<reference evidence="2 3" key="1">
    <citation type="journal article" date="2012" name="Genome Biol.">
        <title>The genome of the polar eukaryotic microalga coccomyxa subellipsoidea reveals traits of cold adaptation.</title>
        <authorList>
            <person name="Blanc G."/>
            <person name="Agarkova I."/>
            <person name="Grimwood J."/>
            <person name="Kuo A."/>
            <person name="Brueggeman A."/>
            <person name="Dunigan D."/>
            <person name="Gurnon J."/>
            <person name="Ladunga I."/>
            <person name="Lindquist E."/>
            <person name="Lucas S."/>
            <person name="Pangilinan J."/>
            <person name="Proschold T."/>
            <person name="Salamov A."/>
            <person name="Schmutz J."/>
            <person name="Weeks D."/>
            <person name="Yamada T."/>
            <person name="Claverie J.M."/>
            <person name="Grigoriev I."/>
            <person name="Van Etten J."/>
            <person name="Lomsadze A."/>
            <person name="Borodovsky M."/>
        </authorList>
    </citation>
    <scope>NUCLEOTIDE SEQUENCE [LARGE SCALE GENOMIC DNA]</scope>
    <source>
        <strain evidence="2 3">C-169</strain>
    </source>
</reference>
<gene>
    <name evidence="2" type="ORF">COCSUDRAFT_32730</name>
</gene>
<dbReference type="AlphaFoldDB" id="I0Z1F1"/>
<dbReference type="OrthoDB" id="10507695at2759"/>
<sequence length="190" mass="19871">MADLIGAEFRDPSAAPQQPMHEQLATTLTALGIHSKHGHEHFLNTVRHMVDAVSHITGPGAASAAGTTGQSAHMVGRDQLPQEGNPQADAQAGLQMGGRKDLGGADPVAHGGTVQQVPAAHLLEQAAATQGTPNVPPGHDHSGYPGWQQHDSNPATPGVHEVHADIHHAHQQLHKPAAQHHRPDAAGFIY</sequence>
<dbReference type="EMBL" id="AGSI01000005">
    <property type="protein sequence ID" value="EIE24470.1"/>
    <property type="molecule type" value="Genomic_DNA"/>
</dbReference>
<feature type="region of interest" description="Disordered" evidence="1">
    <location>
        <begin position="130"/>
        <end position="159"/>
    </location>
</feature>
<evidence type="ECO:0000313" key="2">
    <source>
        <dbReference type="EMBL" id="EIE24470.1"/>
    </source>
</evidence>
<feature type="region of interest" description="Disordered" evidence="1">
    <location>
        <begin position="1"/>
        <end position="20"/>
    </location>
</feature>
<evidence type="ECO:0000256" key="1">
    <source>
        <dbReference type="SAM" id="MobiDB-lite"/>
    </source>
</evidence>
<keyword evidence="3" id="KW-1185">Reference proteome</keyword>
<name>I0Z1F1_COCSC</name>
<protein>
    <submittedName>
        <fullName evidence="2">Uncharacterized protein</fullName>
    </submittedName>
</protein>
<feature type="region of interest" description="Disordered" evidence="1">
    <location>
        <begin position="77"/>
        <end position="111"/>
    </location>
</feature>
<accession>I0Z1F1</accession>